<keyword evidence="4 9" id="KW-0378">Hydrolase</keyword>
<dbReference type="FunCoup" id="A0A6P9AI83">
    <property type="interactions" value="280"/>
</dbReference>
<dbReference type="GO" id="GO:0016788">
    <property type="term" value="F:hydrolase activity, acting on ester bonds"/>
    <property type="evidence" value="ECO:0007669"/>
    <property type="project" value="TreeGrafter"/>
</dbReference>
<evidence type="ECO:0000259" key="7">
    <source>
        <dbReference type="SMART" id="SM01168"/>
    </source>
</evidence>
<evidence type="ECO:0000256" key="4">
    <source>
        <dbReference type="ARBA" id="ARBA00022801"/>
    </source>
</evidence>
<dbReference type="OrthoDB" id="5119241at2759"/>
<dbReference type="InParanoid" id="A0A6P9AI83"/>
<evidence type="ECO:0000256" key="5">
    <source>
        <dbReference type="ARBA" id="ARBA00022833"/>
    </source>
</evidence>
<dbReference type="SUPFAM" id="SSF117856">
    <property type="entry name" value="AF0104/ALDC/Ptd012-like"/>
    <property type="match status" value="1"/>
</dbReference>
<evidence type="ECO:0000313" key="9">
    <source>
        <dbReference type="RefSeq" id="XP_034257135.1"/>
    </source>
</evidence>
<dbReference type="CDD" id="cd17298">
    <property type="entry name" value="DUF1907"/>
    <property type="match status" value="1"/>
</dbReference>
<dbReference type="AlphaFoldDB" id="A0A6P9AI83"/>
<name>A0A6P9AI83_THRPL</name>
<protein>
    <submittedName>
        <fullName evidence="9">Ester hydrolase C11orf54 homolog</fullName>
    </submittedName>
</protein>
<evidence type="ECO:0000256" key="1">
    <source>
        <dbReference type="ARBA" id="ARBA00004123"/>
    </source>
</evidence>
<comment type="subcellular location">
    <subcellularLocation>
        <location evidence="1">Nucleus</location>
    </subcellularLocation>
</comment>
<reference evidence="9" key="1">
    <citation type="submission" date="2025-08" db="UniProtKB">
        <authorList>
            <consortium name="RefSeq"/>
        </authorList>
    </citation>
    <scope>IDENTIFICATION</scope>
    <source>
        <tissue evidence="9">Total insect</tissue>
    </source>
</reference>
<dbReference type="Proteomes" id="UP000515158">
    <property type="component" value="Unplaced"/>
</dbReference>
<dbReference type="PANTHER" id="PTHR13204">
    <property type="entry name" value="PTD012 PROTEIN"/>
    <property type="match status" value="1"/>
</dbReference>
<keyword evidence="3" id="KW-0479">Metal-binding</keyword>
<dbReference type="GO" id="GO:0005634">
    <property type="term" value="C:nucleus"/>
    <property type="evidence" value="ECO:0007669"/>
    <property type="project" value="UniProtKB-SubCell"/>
</dbReference>
<keyword evidence="5" id="KW-0862">Zinc</keyword>
<dbReference type="SMART" id="SM01168">
    <property type="entry name" value="DUF1907"/>
    <property type="match status" value="1"/>
</dbReference>
<proteinExistence type="predicted"/>
<organism evidence="9">
    <name type="scientific">Thrips palmi</name>
    <name type="common">Melon thrips</name>
    <dbReference type="NCBI Taxonomy" id="161013"/>
    <lineage>
        <taxon>Eukaryota</taxon>
        <taxon>Metazoa</taxon>
        <taxon>Ecdysozoa</taxon>
        <taxon>Arthropoda</taxon>
        <taxon>Hexapoda</taxon>
        <taxon>Insecta</taxon>
        <taxon>Pterygota</taxon>
        <taxon>Neoptera</taxon>
        <taxon>Paraneoptera</taxon>
        <taxon>Thysanoptera</taxon>
        <taxon>Terebrantia</taxon>
        <taxon>Thripoidea</taxon>
        <taxon>Thripidae</taxon>
        <taxon>Thrips</taxon>
    </lineage>
</organism>
<comment type="subunit">
    <text evidence="2">Monomer.</text>
</comment>
<evidence type="ECO:0000256" key="3">
    <source>
        <dbReference type="ARBA" id="ARBA00022723"/>
    </source>
</evidence>
<gene>
    <name evidence="9" type="primary">LOC117654538</name>
</gene>
<keyword evidence="6" id="KW-0539">Nucleus</keyword>
<evidence type="ECO:0000256" key="2">
    <source>
        <dbReference type="ARBA" id="ARBA00011245"/>
    </source>
</evidence>
<keyword evidence="8" id="KW-1185">Reference proteome</keyword>
<dbReference type="GO" id="GO:0008270">
    <property type="term" value="F:zinc ion binding"/>
    <property type="evidence" value="ECO:0007669"/>
    <property type="project" value="TreeGrafter"/>
</dbReference>
<dbReference type="RefSeq" id="XP_034257135.1">
    <property type="nucleotide sequence ID" value="XM_034401244.1"/>
</dbReference>
<dbReference type="InterPro" id="IPR015021">
    <property type="entry name" value="C11orf54_DUF1907"/>
</dbReference>
<evidence type="ECO:0000313" key="8">
    <source>
        <dbReference type="Proteomes" id="UP000515158"/>
    </source>
</evidence>
<dbReference type="KEGG" id="tpal:117654538"/>
<sequence length="317" mass="34574">MAQKMASLRIDRAPLKCPPLEEVASVLSKGLQNGFSQVSVEVVDCPDLSQQPFTLAKQGLGGKTALIESGGVPFLLPLVQRDKMYDMKEFGKLAGLDSCLIIGAGAGPWPFIGVNCELMANLAIDGDKIDNQSRMAKVSPKDSSCDLQVLPNDETRHALLGNLFCSEGKPGKVLKVHCRKRTGEDDFITSVRKVLASHYKDEPVGLGGTFLLKEGKARQHVMPDFSTTPLHTDDDVNSWLKFYNMSAPLIAVGTLVSADPGLDLRVQHFHSFSHHGEGGHYHNDTTPDTAEYLAYFNLGQSIIRVDAPIETHHIGRD</sequence>
<evidence type="ECO:0000256" key="6">
    <source>
        <dbReference type="ARBA" id="ARBA00023242"/>
    </source>
</evidence>
<feature type="domain" description="DUF1907" evidence="7">
    <location>
        <begin position="26"/>
        <end position="305"/>
    </location>
</feature>
<dbReference type="Pfam" id="PF08925">
    <property type="entry name" value="DUF1907"/>
    <property type="match status" value="1"/>
</dbReference>
<dbReference type="PANTHER" id="PTHR13204:SF1">
    <property type="entry name" value="ESTER HYDROLASE C11ORF54"/>
    <property type="match status" value="1"/>
</dbReference>
<dbReference type="GeneID" id="117654538"/>
<accession>A0A6P9AI83</accession>